<name>A0A841IWP6_9ACTN</name>
<dbReference type="Proteomes" id="UP000536604">
    <property type="component" value="Unassembled WGS sequence"/>
</dbReference>
<proteinExistence type="predicted"/>
<evidence type="ECO:0000313" key="2">
    <source>
        <dbReference type="Proteomes" id="UP000536604"/>
    </source>
</evidence>
<dbReference type="RefSeq" id="WP_184291879.1">
    <property type="nucleotide sequence ID" value="NZ_JACHJO010000007.1"/>
</dbReference>
<sequence length="315" mass="35183">MNENPTPQEKAAERLAADPGLVQRRLEADLAEAARVERTGIRLSPGLSRDGLVDALRASADSITYDHPVLAVTQAKRYHGDLPTGERSDTEELSALYQAASRTLREGELTADRRVPHGNHRILEFHRQFSEGGLFTVTLSATVRVEPDGSVWLEEHRWPSPPVRPVHGRQAGSHELFDAALRELQHDAIPLDRSLTALLLATVQGGEGIGPGYRSAVTERVTARRRELDDYAWTAHEHATSDLEDRWYTACFHRSVLENLFENHLGGAAFSLVDREDVEEIDEELRYRLSGVKGSPNAVPPGMPPHHWWWREAVG</sequence>
<keyword evidence="2" id="KW-1185">Reference proteome</keyword>
<dbReference type="EMBL" id="JACHJO010000007">
    <property type="protein sequence ID" value="MBB6120628.1"/>
    <property type="molecule type" value="Genomic_DNA"/>
</dbReference>
<accession>A0A841IWP6</accession>
<protein>
    <submittedName>
        <fullName evidence="1">Uncharacterized protein</fullName>
    </submittedName>
</protein>
<dbReference type="AlphaFoldDB" id="A0A841IWP6"/>
<gene>
    <name evidence="1" type="ORF">FHS13_002585</name>
</gene>
<organism evidence="1 2">
    <name type="scientific">Nocardiopsis algeriensis</name>
    <dbReference type="NCBI Taxonomy" id="1478215"/>
    <lineage>
        <taxon>Bacteria</taxon>
        <taxon>Bacillati</taxon>
        <taxon>Actinomycetota</taxon>
        <taxon>Actinomycetes</taxon>
        <taxon>Streptosporangiales</taxon>
        <taxon>Nocardiopsidaceae</taxon>
        <taxon>Nocardiopsis</taxon>
    </lineage>
</organism>
<comment type="caution">
    <text evidence="1">The sequence shown here is derived from an EMBL/GenBank/DDBJ whole genome shotgun (WGS) entry which is preliminary data.</text>
</comment>
<evidence type="ECO:0000313" key="1">
    <source>
        <dbReference type="EMBL" id="MBB6120628.1"/>
    </source>
</evidence>
<reference evidence="1 2" key="1">
    <citation type="submission" date="2020-08" db="EMBL/GenBank/DDBJ databases">
        <title>Genomic Encyclopedia of Type Strains, Phase III (KMG-III): the genomes of soil and plant-associated and newly described type strains.</title>
        <authorList>
            <person name="Whitman W."/>
        </authorList>
    </citation>
    <scope>NUCLEOTIDE SEQUENCE [LARGE SCALE GENOMIC DNA]</scope>
    <source>
        <strain evidence="1 2">CECT 8712</strain>
    </source>
</reference>